<dbReference type="STRING" id="29529.SAMN04488122_0872"/>
<evidence type="ECO:0000313" key="1">
    <source>
        <dbReference type="EMBL" id="SEW15647.1"/>
    </source>
</evidence>
<accession>A0A1I0PMK0</accession>
<reference evidence="2" key="1">
    <citation type="submission" date="2016-10" db="EMBL/GenBank/DDBJ databases">
        <authorList>
            <person name="Varghese N."/>
            <person name="Submissions S."/>
        </authorList>
    </citation>
    <scope>NUCLEOTIDE SEQUENCE [LARGE SCALE GENOMIC DNA]</scope>
    <source>
        <strain evidence="2">DSM 3695</strain>
    </source>
</reference>
<dbReference type="AlphaFoldDB" id="A0A1I0PMK0"/>
<gene>
    <name evidence="1" type="ORF">SAMN04488122_0872</name>
</gene>
<keyword evidence="2" id="KW-1185">Reference proteome</keyword>
<dbReference type="EMBL" id="FOJG01000001">
    <property type="protein sequence ID" value="SEW15647.1"/>
    <property type="molecule type" value="Genomic_DNA"/>
</dbReference>
<sequence>MVKNLRDAFKEMHKAGIYDVTVLENLAMSKRYDGIIQWMGSQVGPKSTMYYMPIITLLNGYASYHGTAAVMVKPIPQARYPEYAIAELEKDIQRYANHHLRMPTYVGMEMDKHYGHRLLQRFLDLQCRNQDVFFHYWAIYCNGRPPVDAAGLKAYDQYKSDHVCFVAFGNDEKLRLENMFNLLLDRQCPTPYFNRGLNDGAGDWQVVDYNGSRVVQHPDFDLDTKLLHLDMFECDRPDHRASVEGILRSGRSAQVTPQNGSAHQYVNIVVAPESRDIMVFDLQGQRLNTTEFLALPSVVEHRLGTRESALNERKARTVEVPLKGINRTPKF</sequence>
<organism evidence="1 2">
    <name type="scientific">Chitinophaga arvensicola</name>
    <dbReference type="NCBI Taxonomy" id="29529"/>
    <lineage>
        <taxon>Bacteria</taxon>
        <taxon>Pseudomonadati</taxon>
        <taxon>Bacteroidota</taxon>
        <taxon>Chitinophagia</taxon>
        <taxon>Chitinophagales</taxon>
        <taxon>Chitinophagaceae</taxon>
        <taxon>Chitinophaga</taxon>
    </lineage>
</organism>
<proteinExistence type="predicted"/>
<name>A0A1I0PMK0_9BACT</name>
<evidence type="ECO:0000313" key="2">
    <source>
        <dbReference type="Proteomes" id="UP000199310"/>
    </source>
</evidence>
<protein>
    <submittedName>
        <fullName evidence="1">Uncharacterized protein</fullName>
    </submittedName>
</protein>
<dbReference type="Proteomes" id="UP000199310">
    <property type="component" value="Unassembled WGS sequence"/>
</dbReference>
<dbReference type="RefSeq" id="WP_089891046.1">
    <property type="nucleotide sequence ID" value="NZ_FOJG01000001.1"/>
</dbReference>